<evidence type="ECO:0000313" key="4">
    <source>
        <dbReference type="Proteomes" id="UP001292094"/>
    </source>
</evidence>
<dbReference type="Proteomes" id="UP001292094">
    <property type="component" value="Unassembled WGS sequence"/>
</dbReference>
<dbReference type="PANTHER" id="PTHR21261:SF15">
    <property type="entry name" value="BEATEN PATH IIIA, ISOFORM D-RELATED"/>
    <property type="match status" value="1"/>
</dbReference>
<dbReference type="InterPro" id="IPR036179">
    <property type="entry name" value="Ig-like_dom_sf"/>
</dbReference>
<feature type="compositionally biased region" description="Basic and acidic residues" evidence="1">
    <location>
        <begin position="22"/>
        <end position="34"/>
    </location>
</feature>
<accession>A0AAE1U162</accession>
<organism evidence="3 4">
    <name type="scientific">Petrolisthes manimaculis</name>
    <dbReference type="NCBI Taxonomy" id="1843537"/>
    <lineage>
        <taxon>Eukaryota</taxon>
        <taxon>Metazoa</taxon>
        <taxon>Ecdysozoa</taxon>
        <taxon>Arthropoda</taxon>
        <taxon>Crustacea</taxon>
        <taxon>Multicrustacea</taxon>
        <taxon>Malacostraca</taxon>
        <taxon>Eumalacostraca</taxon>
        <taxon>Eucarida</taxon>
        <taxon>Decapoda</taxon>
        <taxon>Pleocyemata</taxon>
        <taxon>Anomura</taxon>
        <taxon>Galatheoidea</taxon>
        <taxon>Porcellanidae</taxon>
        <taxon>Petrolisthes</taxon>
    </lineage>
</organism>
<dbReference type="SMART" id="SM00409">
    <property type="entry name" value="IG"/>
    <property type="match status" value="2"/>
</dbReference>
<keyword evidence="4" id="KW-1185">Reference proteome</keyword>
<evidence type="ECO:0000256" key="1">
    <source>
        <dbReference type="SAM" id="MobiDB-lite"/>
    </source>
</evidence>
<feature type="domain" description="Immunoglobulin" evidence="2">
    <location>
        <begin position="73"/>
        <end position="182"/>
    </location>
</feature>
<sequence length="417" mass="45034">MLPPGTRSHPSSPGGGVGELHGSSHDHQTEHRLSSLEWSDASSSSSSSRSRSSGGGGGGSSFPGSWVQVERFVVPRYVAVGSNVSLECDYVVQRHATLYSLKWYKGSSQFYQYIPTKTEQPHVVFSVPGLHLAQLVGGREGRVVTVVGVGVGASDVYRCELVAEGPPFHTTQRSANMTVVVLPGGRPTITGAHAPYHLNERIHLTCTAPPSWPLPTLTWTLNGHQVRGTSVGPVEVASTSYDMAITNTRGEQDRVMSQGGLDRTTSHGGLDRATSRGGLHKATSTTTNPGGLEMATTHLSLQVAQHNFRDGGMTIVCDATLGSLYHSSHQVIIPEPSNTWYSTLNLYHASGHYDKLYELVGVDDITPLPTPQPLEGNVFTERQRTQPVLVPSHNKCETRCSVNIYPVKVRYDIQPPL</sequence>
<gene>
    <name evidence="3" type="ORF">Pmani_025448</name>
</gene>
<dbReference type="PANTHER" id="PTHR21261">
    <property type="entry name" value="BEAT PROTEIN"/>
    <property type="match status" value="1"/>
</dbReference>
<dbReference type="AlphaFoldDB" id="A0AAE1U162"/>
<reference evidence="3" key="1">
    <citation type="submission" date="2023-11" db="EMBL/GenBank/DDBJ databases">
        <title>Genome assemblies of two species of porcelain crab, Petrolisthes cinctipes and Petrolisthes manimaculis (Anomura: Porcellanidae).</title>
        <authorList>
            <person name="Angst P."/>
        </authorList>
    </citation>
    <scope>NUCLEOTIDE SEQUENCE</scope>
    <source>
        <strain evidence="3">PB745_02</strain>
        <tissue evidence="3">Gill</tissue>
    </source>
</reference>
<dbReference type="Gene3D" id="2.60.40.10">
    <property type="entry name" value="Immunoglobulins"/>
    <property type="match status" value="2"/>
</dbReference>
<dbReference type="InterPro" id="IPR003599">
    <property type="entry name" value="Ig_sub"/>
</dbReference>
<feature type="compositionally biased region" description="Low complexity" evidence="1">
    <location>
        <begin position="42"/>
        <end position="52"/>
    </location>
</feature>
<comment type="caution">
    <text evidence="3">The sequence shown here is derived from an EMBL/GenBank/DDBJ whole genome shotgun (WGS) entry which is preliminary data.</text>
</comment>
<protein>
    <recommendedName>
        <fullName evidence="2">Immunoglobulin domain-containing protein</fullName>
    </recommendedName>
</protein>
<dbReference type="InterPro" id="IPR013783">
    <property type="entry name" value="Ig-like_fold"/>
</dbReference>
<evidence type="ECO:0000259" key="2">
    <source>
        <dbReference type="SMART" id="SM00409"/>
    </source>
</evidence>
<name>A0AAE1U162_9EUCA</name>
<dbReference type="EMBL" id="JAWZYT010002726">
    <property type="protein sequence ID" value="KAK4302464.1"/>
    <property type="molecule type" value="Genomic_DNA"/>
</dbReference>
<feature type="region of interest" description="Disordered" evidence="1">
    <location>
        <begin position="1"/>
        <end position="61"/>
    </location>
</feature>
<dbReference type="SUPFAM" id="SSF48726">
    <property type="entry name" value="Immunoglobulin"/>
    <property type="match status" value="1"/>
</dbReference>
<feature type="region of interest" description="Disordered" evidence="1">
    <location>
        <begin position="252"/>
        <end position="291"/>
    </location>
</feature>
<evidence type="ECO:0000313" key="3">
    <source>
        <dbReference type="EMBL" id="KAK4302464.1"/>
    </source>
</evidence>
<feature type="domain" description="Immunoglobulin" evidence="2">
    <location>
        <begin position="191"/>
        <end position="334"/>
    </location>
</feature>
<proteinExistence type="predicted"/>